<dbReference type="Proteomes" id="UP000269883">
    <property type="component" value="Chromosome"/>
</dbReference>
<dbReference type="InterPro" id="IPR004358">
    <property type="entry name" value="Sig_transdc_His_kin-like_C"/>
</dbReference>
<comment type="catalytic activity">
    <reaction evidence="1">
        <text>ATP + protein L-histidine = ADP + protein N-phospho-L-histidine.</text>
        <dbReference type="EC" id="2.7.13.3"/>
    </reaction>
</comment>
<dbReference type="Pfam" id="PF00072">
    <property type="entry name" value="Response_reg"/>
    <property type="match status" value="1"/>
</dbReference>
<dbReference type="PANTHER" id="PTHR43547">
    <property type="entry name" value="TWO-COMPONENT HISTIDINE KINASE"/>
    <property type="match status" value="1"/>
</dbReference>
<dbReference type="InterPro" id="IPR036890">
    <property type="entry name" value="HATPase_C_sf"/>
</dbReference>
<organism evidence="8 9">
    <name type="scientific">Desulfovibrio ferrophilus</name>
    <dbReference type="NCBI Taxonomy" id="241368"/>
    <lineage>
        <taxon>Bacteria</taxon>
        <taxon>Pseudomonadati</taxon>
        <taxon>Thermodesulfobacteriota</taxon>
        <taxon>Desulfovibrionia</taxon>
        <taxon>Desulfovibrionales</taxon>
        <taxon>Desulfovibrionaceae</taxon>
        <taxon>Desulfovibrio</taxon>
    </lineage>
</organism>
<dbReference type="PRINTS" id="PR00344">
    <property type="entry name" value="BCTRLSENSOR"/>
</dbReference>
<dbReference type="SMART" id="SM00448">
    <property type="entry name" value="REC"/>
    <property type="match status" value="1"/>
</dbReference>
<feature type="coiled-coil region" evidence="5">
    <location>
        <begin position="126"/>
        <end position="153"/>
    </location>
</feature>
<dbReference type="EC" id="2.7.13.3" evidence="2"/>
<dbReference type="InterPro" id="IPR005467">
    <property type="entry name" value="His_kinase_dom"/>
</dbReference>
<dbReference type="SMART" id="SM00388">
    <property type="entry name" value="HisKA"/>
    <property type="match status" value="1"/>
</dbReference>
<evidence type="ECO:0000256" key="5">
    <source>
        <dbReference type="SAM" id="Coils"/>
    </source>
</evidence>
<dbReference type="InterPro" id="IPR036097">
    <property type="entry name" value="HisK_dim/P_sf"/>
</dbReference>
<dbReference type="SMART" id="SM00387">
    <property type="entry name" value="HATPase_c"/>
    <property type="match status" value="1"/>
</dbReference>
<evidence type="ECO:0000256" key="2">
    <source>
        <dbReference type="ARBA" id="ARBA00012438"/>
    </source>
</evidence>
<keyword evidence="3 4" id="KW-0597">Phosphoprotein</keyword>
<evidence type="ECO:0000256" key="4">
    <source>
        <dbReference type="PROSITE-ProRule" id="PRU00169"/>
    </source>
</evidence>
<name>A0A2Z6AW28_9BACT</name>
<dbReference type="Gene3D" id="3.30.565.10">
    <property type="entry name" value="Histidine kinase-like ATPase, C-terminal domain"/>
    <property type="match status" value="1"/>
</dbReference>
<evidence type="ECO:0000259" key="7">
    <source>
        <dbReference type="PROSITE" id="PS50110"/>
    </source>
</evidence>
<dbReference type="Gene3D" id="1.10.287.130">
    <property type="match status" value="1"/>
</dbReference>
<dbReference type="Pfam" id="PF00512">
    <property type="entry name" value="HisKA"/>
    <property type="match status" value="1"/>
</dbReference>
<feature type="domain" description="Histidine kinase" evidence="6">
    <location>
        <begin position="153"/>
        <end position="368"/>
    </location>
</feature>
<gene>
    <name evidence="8" type="ORF">DFE_0670</name>
</gene>
<dbReference type="OrthoDB" id="9787818at2"/>
<dbReference type="CDD" id="cd19920">
    <property type="entry name" value="REC_PA4781-like"/>
    <property type="match status" value="1"/>
</dbReference>
<dbReference type="SUPFAM" id="SSF52172">
    <property type="entry name" value="CheY-like"/>
    <property type="match status" value="1"/>
</dbReference>
<dbReference type="PROSITE" id="PS50109">
    <property type="entry name" value="HIS_KIN"/>
    <property type="match status" value="1"/>
</dbReference>
<dbReference type="SUPFAM" id="SSF55874">
    <property type="entry name" value="ATPase domain of HSP90 chaperone/DNA topoisomerase II/histidine kinase"/>
    <property type="match status" value="1"/>
</dbReference>
<dbReference type="KEGG" id="dfl:DFE_0670"/>
<dbReference type="EMBL" id="AP017378">
    <property type="protein sequence ID" value="BBD07396.1"/>
    <property type="molecule type" value="Genomic_DNA"/>
</dbReference>
<dbReference type="RefSeq" id="WP_126376614.1">
    <property type="nucleotide sequence ID" value="NZ_AP017378.1"/>
</dbReference>
<protein>
    <recommendedName>
        <fullName evidence="2">histidine kinase</fullName>
        <ecNumber evidence="2">2.7.13.3</ecNumber>
    </recommendedName>
</protein>
<accession>A0A2Z6AW28</accession>
<proteinExistence type="predicted"/>
<feature type="domain" description="Response regulatory" evidence="7">
    <location>
        <begin position="8"/>
        <end position="124"/>
    </location>
</feature>
<dbReference type="InterPro" id="IPR011006">
    <property type="entry name" value="CheY-like_superfamily"/>
</dbReference>
<dbReference type="PROSITE" id="PS50110">
    <property type="entry name" value="RESPONSE_REGULATORY"/>
    <property type="match status" value="1"/>
</dbReference>
<feature type="modified residue" description="4-aspartylphosphate" evidence="4">
    <location>
        <position position="57"/>
    </location>
</feature>
<reference evidence="8 9" key="1">
    <citation type="journal article" date="2018" name="Sci. Adv.">
        <title>Multi-heme cytochromes provide a pathway for survival in energy-limited environments.</title>
        <authorList>
            <person name="Deng X."/>
            <person name="Dohmae N."/>
            <person name="Nealson K.H."/>
            <person name="Hashimoto K."/>
            <person name="Okamoto A."/>
        </authorList>
    </citation>
    <scope>NUCLEOTIDE SEQUENCE [LARGE SCALE GENOMIC DNA]</scope>
    <source>
        <strain evidence="8 9">IS5</strain>
    </source>
</reference>
<keyword evidence="9" id="KW-1185">Reference proteome</keyword>
<dbReference type="CDD" id="cd00082">
    <property type="entry name" value="HisKA"/>
    <property type="match status" value="1"/>
</dbReference>
<dbReference type="Pfam" id="PF02518">
    <property type="entry name" value="HATPase_c"/>
    <property type="match status" value="1"/>
</dbReference>
<dbReference type="SUPFAM" id="SSF47384">
    <property type="entry name" value="Homodimeric domain of signal transducing histidine kinase"/>
    <property type="match status" value="1"/>
</dbReference>
<keyword evidence="5" id="KW-0175">Coiled coil</keyword>
<evidence type="ECO:0000259" key="6">
    <source>
        <dbReference type="PROSITE" id="PS50109"/>
    </source>
</evidence>
<dbReference type="InterPro" id="IPR003594">
    <property type="entry name" value="HATPase_dom"/>
</dbReference>
<evidence type="ECO:0000256" key="3">
    <source>
        <dbReference type="ARBA" id="ARBA00022553"/>
    </source>
</evidence>
<dbReference type="InterPro" id="IPR001789">
    <property type="entry name" value="Sig_transdc_resp-reg_receiver"/>
</dbReference>
<dbReference type="AlphaFoldDB" id="A0A2Z6AW28"/>
<dbReference type="InterPro" id="IPR003661">
    <property type="entry name" value="HisK_dim/P_dom"/>
</dbReference>
<evidence type="ECO:0000313" key="9">
    <source>
        <dbReference type="Proteomes" id="UP000269883"/>
    </source>
</evidence>
<evidence type="ECO:0000256" key="1">
    <source>
        <dbReference type="ARBA" id="ARBA00000085"/>
    </source>
</evidence>
<dbReference type="Gene3D" id="3.40.50.2300">
    <property type="match status" value="1"/>
</dbReference>
<sequence length="368" mass="40820">MASESKPRLLLVDDTPANLRILSDALRDRYSLMVATSGQAALEIAQGDEQPDMILLDIMMPEMDGYEVCERLKADDSTADIPVIFVTAMQDVQDETRGLAMGAADYITKPFNLDVVRARVKTHLSLLMARRRVEEQNRELVKASELREEVDRITRHDLKNPLTNVISVPQLMLMADNLEDHQREMLERVEESGLSMLSMINFSLDLFKMEQGTYTLQPEPVDLVLLAKRVFRELNELAGSREAKLSLEMDGTPPGEGVVFEVMGEELLVYSMLGNLVRNALEASAVGDDVVVRLESADPARMVIHNPRAVPSEIRDRFFDKYVTHGKRQGTGLGTYSAKLSAKTLGGAISLESEDGRGTTVTVSLPVA</sequence>
<dbReference type="PANTHER" id="PTHR43547:SF2">
    <property type="entry name" value="HYBRID SIGNAL TRANSDUCTION HISTIDINE KINASE C"/>
    <property type="match status" value="1"/>
</dbReference>
<dbReference type="GO" id="GO:0000155">
    <property type="term" value="F:phosphorelay sensor kinase activity"/>
    <property type="evidence" value="ECO:0007669"/>
    <property type="project" value="InterPro"/>
</dbReference>
<evidence type="ECO:0000313" key="8">
    <source>
        <dbReference type="EMBL" id="BBD07396.1"/>
    </source>
</evidence>